<feature type="non-terminal residue" evidence="1">
    <location>
        <position position="1"/>
    </location>
</feature>
<reference evidence="1" key="1">
    <citation type="submission" date="2023-10" db="EMBL/GenBank/DDBJ databases">
        <title>Genome assembly of Pristionchus species.</title>
        <authorList>
            <person name="Yoshida K."/>
            <person name="Sommer R.J."/>
        </authorList>
    </citation>
    <scope>NUCLEOTIDE SEQUENCE</scope>
    <source>
        <strain evidence="1">RS0144</strain>
    </source>
</reference>
<dbReference type="EMBL" id="BTSX01000002">
    <property type="protein sequence ID" value="GMS86860.1"/>
    <property type="molecule type" value="Genomic_DNA"/>
</dbReference>
<name>A0AAV5SVX6_9BILA</name>
<feature type="non-terminal residue" evidence="1">
    <location>
        <position position="113"/>
    </location>
</feature>
<protein>
    <submittedName>
        <fullName evidence="1">Uncharacterized protein</fullName>
    </submittedName>
</protein>
<dbReference type="Proteomes" id="UP001432027">
    <property type="component" value="Unassembled WGS sequence"/>
</dbReference>
<keyword evidence="2" id="KW-1185">Reference proteome</keyword>
<evidence type="ECO:0000313" key="1">
    <source>
        <dbReference type="EMBL" id="GMS86860.1"/>
    </source>
</evidence>
<organism evidence="1 2">
    <name type="scientific">Pristionchus entomophagus</name>
    <dbReference type="NCBI Taxonomy" id="358040"/>
    <lineage>
        <taxon>Eukaryota</taxon>
        <taxon>Metazoa</taxon>
        <taxon>Ecdysozoa</taxon>
        <taxon>Nematoda</taxon>
        <taxon>Chromadorea</taxon>
        <taxon>Rhabditida</taxon>
        <taxon>Rhabditina</taxon>
        <taxon>Diplogasteromorpha</taxon>
        <taxon>Diplogasteroidea</taxon>
        <taxon>Neodiplogasteridae</taxon>
        <taxon>Pristionchus</taxon>
    </lineage>
</organism>
<proteinExistence type="predicted"/>
<sequence>ISSSLFFSSLCNSSEDSSKSHTAECTGTIITSSLLLYSSLSIIDPLSIHHRICGFISGLARGRFNSHRLRDDPDVVSVSITQFLGFDHGEIGIGGWPVREVSVRLGRGSHVRN</sequence>
<accession>A0AAV5SVX6</accession>
<dbReference type="AlphaFoldDB" id="A0AAV5SVX6"/>
<evidence type="ECO:0000313" key="2">
    <source>
        <dbReference type="Proteomes" id="UP001432027"/>
    </source>
</evidence>
<gene>
    <name evidence="1" type="ORF">PENTCL1PPCAC_9035</name>
</gene>
<comment type="caution">
    <text evidence="1">The sequence shown here is derived from an EMBL/GenBank/DDBJ whole genome shotgun (WGS) entry which is preliminary data.</text>
</comment>